<dbReference type="InterPro" id="IPR017635">
    <property type="entry name" value="Benzoyl_CoA_Oase_BoxB"/>
</dbReference>
<dbReference type="InterPro" id="IPR009078">
    <property type="entry name" value="Ferritin-like_SF"/>
</dbReference>
<dbReference type="InterPro" id="IPR012348">
    <property type="entry name" value="RNR-like"/>
</dbReference>
<organism evidence="1 2">
    <name type="scientific">Archangium minus</name>
    <dbReference type="NCBI Taxonomy" id="83450"/>
    <lineage>
        <taxon>Bacteria</taxon>
        <taxon>Pseudomonadati</taxon>
        <taxon>Myxococcota</taxon>
        <taxon>Myxococcia</taxon>
        <taxon>Myxococcales</taxon>
        <taxon>Cystobacterineae</taxon>
        <taxon>Archangiaceae</taxon>
        <taxon>Archangium</taxon>
    </lineage>
</organism>
<sequence length="471" mass="53899">MCNAYIPNNVDLTSSPSVARALTHWQSRFKEWWMERGPADFQSHEVYLRTAVSVEPNGWAHYDYVRLPEYRWGIFLSQPERNRTIGFGDMRGQPVWQEPPEEHSAALRWLIATQGDAEPASVEQQRLLGRTCPSLYDLRNLLQVNVEEARHLWGMVYLLIRHFGAEGRNNAEELLARSSGSQEQPRILDAFNVPVEDWLHFFMYTTFTDRVGKMQLLAAAESAFDPLSRTAHFMAIEEAHHLFVGETGVARVLRRTAELMRHSPNGSARELGGIELSVIQKYLNLWYSLTLDLFGSELSRKAASVFSSGVKGRPREATFEDHDGTERPYRIESWDAETRTFRYQDVPMRSAMNEVLRGLFIQDCERVVERWNRVLSEAGLSERVRLPSPRFNRRQGLLATGHFSPEGTPLTVEEWERHAAEWLPTAEDRAAVSSVQARAVMARGEMANWIAPPTRGIQGKPLDFAYVRVEA</sequence>
<dbReference type="InterPro" id="IPR052703">
    <property type="entry name" value="Aromatic_CoA_ox/epox"/>
</dbReference>
<keyword evidence="1" id="KW-0560">Oxidoreductase</keyword>
<dbReference type="PANTHER" id="PTHR30458:SF0">
    <property type="entry name" value="1,2-PHENYLACETYL-COA EPOXIDASE, SUBUNIT C"/>
    <property type="match status" value="1"/>
</dbReference>
<name>A0ABY9XA86_9BACT</name>
<dbReference type="Gene3D" id="1.10.620.20">
    <property type="entry name" value="Ribonucleotide Reductase, subunit A"/>
    <property type="match status" value="1"/>
</dbReference>
<protein>
    <submittedName>
        <fullName evidence="1">Benzoyl-CoA 2,3-epoxidase subunit BoxB</fullName>
        <ecNumber evidence="1">1.14.13.208</ecNumber>
    </submittedName>
</protein>
<dbReference type="NCBIfam" id="TIGR03225">
    <property type="entry name" value="benzo_boxB"/>
    <property type="match status" value="1"/>
</dbReference>
<dbReference type="EC" id="1.14.13.208" evidence="1"/>
<dbReference type="RefSeq" id="WP_395825163.1">
    <property type="nucleotide sequence ID" value="NZ_CP043494.1"/>
</dbReference>
<reference evidence="1 2" key="1">
    <citation type="submission" date="2019-08" db="EMBL/GenBank/DDBJ databases">
        <title>Archangium and Cystobacter genomes.</title>
        <authorList>
            <person name="Chen I.-C.K."/>
            <person name="Wielgoss S."/>
        </authorList>
    </citation>
    <scope>NUCLEOTIDE SEQUENCE [LARGE SCALE GENOMIC DNA]</scope>
    <source>
        <strain evidence="1 2">Cbm 6</strain>
    </source>
</reference>
<dbReference type="PANTHER" id="PTHR30458">
    <property type="entry name" value="PHENYLACETIC ACID DEGRADATION PROTEIN PAA"/>
    <property type="match status" value="1"/>
</dbReference>
<dbReference type="SUPFAM" id="SSF47240">
    <property type="entry name" value="Ferritin-like"/>
    <property type="match status" value="1"/>
</dbReference>
<evidence type="ECO:0000313" key="2">
    <source>
        <dbReference type="Proteomes" id="UP001611383"/>
    </source>
</evidence>
<dbReference type="EMBL" id="CP043494">
    <property type="protein sequence ID" value="WNG52316.1"/>
    <property type="molecule type" value="Genomic_DNA"/>
</dbReference>
<dbReference type="GO" id="GO:0016491">
    <property type="term" value="F:oxidoreductase activity"/>
    <property type="evidence" value="ECO:0007669"/>
    <property type="project" value="UniProtKB-KW"/>
</dbReference>
<accession>A0ABY9XA86</accession>
<dbReference type="Proteomes" id="UP001611383">
    <property type="component" value="Chromosome"/>
</dbReference>
<keyword evidence="2" id="KW-1185">Reference proteome</keyword>
<gene>
    <name evidence="1" type="primary">boxB</name>
    <name evidence="1" type="ORF">F0U60_10440</name>
</gene>
<evidence type="ECO:0000313" key="1">
    <source>
        <dbReference type="EMBL" id="WNG52316.1"/>
    </source>
</evidence>
<proteinExistence type="predicted"/>